<protein>
    <submittedName>
        <fullName evidence="7">Class I SAM-dependent methyltransferase</fullName>
    </submittedName>
</protein>
<evidence type="ECO:0000313" key="8">
    <source>
        <dbReference type="Proteomes" id="UP000325372"/>
    </source>
</evidence>
<dbReference type="Gene3D" id="3.40.50.150">
    <property type="entry name" value="Vaccinia Virus protein VP39"/>
    <property type="match status" value="1"/>
</dbReference>
<reference evidence="7 8" key="1">
    <citation type="submission" date="2019-09" db="EMBL/GenBank/DDBJ databases">
        <title>Wenzhouxiangella sp. Genome sequencing and assembly.</title>
        <authorList>
            <person name="Zhang R."/>
        </authorList>
    </citation>
    <scope>NUCLEOTIDE SEQUENCE [LARGE SCALE GENOMIC DNA]</scope>
    <source>
        <strain evidence="7 8">W260</strain>
    </source>
</reference>
<comment type="similarity">
    <text evidence="1">Belongs to the CFA/CMAS family.</text>
</comment>
<organism evidence="7 8">
    <name type="scientific">Marinihelvus fidelis</name>
    <dbReference type="NCBI Taxonomy" id="2613842"/>
    <lineage>
        <taxon>Bacteria</taxon>
        <taxon>Pseudomonadati</taxon>
        <taxon>Pseudomonadota</taxon>
        <taxon>Gammaproteobacteria</taxon>
        <taxon>Chromatiales</taxon>
        <taxon>Wenzhouxiangellaceae</taxon>
        <taxon>Marinihelvus</taxon>
    </lineage>
</organism>
<evidence type="ECO:0000256" key="6">
    <source>
        <dbReference type="PIRSR" id="PIRSR003085-1"/>
    </source>
</evidence>
<keyword evidence="8" id="KW-1185">Reference proteome</keyword>
<dbReference type="Pfam" id="PF02353">
    <property type="entry name" value="CMAS"/>
    <property type="match status" value="1"/>
</dbReference>
<sequence>MKSVSLSSGRHLAGTPKPRMLERLARRAVRRQLQALEHGQLRLEEGDQRDTFGEPDVGPVTLTVNDPVFWSDIAFGGSIGAGEAYMAGGWDCDDLVGLVRLLLRNRHVLEGMESGGARLTAPLQRLFHRINRNSRQGARRNIAAHYDVGNDFFALWLDDTMMYSSAVFSRPDMTLGEAQIERLKLVCERLQLQPDDHLLEIGTGWGGLAIYAASEYGCRVTTTTISAEQHALATLRVAEAGLQDRITILQSDYRDLAGQYDKLVSIEMIEAIGWRQYDTYFRQCRDLLRPGGKALIQAITIAEARYEQAKHSVDFIQRYIFPGGALPSVSAMVSSVARQRHLDVVGLHDIGLHYAETLRHWRERFEAKLDAVRGLGYSETFIRMWRYYLCYCEGAFRERAISDVHLVFDKTG</sequence>
<dbReference type="AlphaFoldDB" id="A0A5N0TJA7"/>
<keyword evidence="5" id="KW-0443">Lipid metabolism</keyword>
<dbReference type="PANTHER" id="PTHR43667:SF2">
    <property type="entry name" value="FATTY ACID C-METHYL TRANSFERASE"/>
    <property type="match status" value="1"/>
</dbReference>
<evidence type="ECO:0000256" key="3">
    <source>
        <dbReference type="ARBA" id="ARBA00022679"/>
    </source>
</evidence>
<dbReference type="SUPFAM" id="SSF53335">
    <property type="entry name" value="S-adenosyl-L-methionine-dependent methyltransferases"/>
    <property type="match status" value="1"/>
</dbReference>
<dbReference type="InterPro" id="IPR050723">
    <property type="entry name" value="CFA/CMAS"/>
</dbReference>
<keyword evidence="4" id="KW-0949">S-adenosyl-L-methionine</keyword>
<evidence type="ECO:0000256" key="4">
    <source>
        <dbReference type="ARBA" id="ARBA00022691"/>
    </source>
</evidence>
<gene>
    <name evidence="7" type="ORF">F3N42_01240</name>
</gene>
<accession>A0A5N0TJA7</accession>
<dbReference type="PIRSF" id="PIRSF003085">
    <property type="entry name" value="CMAS"/>
    <property type="match status" value="1"/>
</dbReference>
<keyword evidence="3 7" id="KW-0808">Transferase</keyword>
<dbReference type="CDD" id="cd02440">
    <property type="entry name" value="AdoMet_MTases"/>
    <property type="match status" value="1"/>
</dbReference>
<dbReference type="GO" id="GO:0008610">
    <property type="term" value="P:lipid biosynthetic process"/>
    <property type="evidence" value="ECO:0007669"/>
    <property type="project" value="InterPro"/>
</dbReference>
<comment type="caution">
    <text evidence="7">The sequence shown here is derived from an EMBL/GenBank/DDBJ whole genome shotgun (WGS) entry which is preliminary data.</text>
</comment>
<dbReference type="GO" id="GO:0008168">
    <property type="term" value="F:methyltransferase activity"/>
    <property type="evidence" value="ECO:0007669"/>
    <property type="project" value="UniProtKB-KW"/>
</dbReference>
<dbReference type="EMBL" id="VYXP01000001">
    <property type="protein sequence ID" value="KAA9134197.1"/>
    <property type="molecule type" value="Genomic_DNA"/>
</dbReference>
<dbReference type="GO" id="GO:0032259">
    <property type="term" value="P:methylation"/>
    <property type="evidence" value="ECO:0007669"/>
    <property type="project" value="UniProtKB-KW"/>
</dbReference>
<dbReference type="Proteomes" id="UP000325372">
    <property type="component" value="Unassembled WGS sequence"/>
</dbReference>
<evidence type="ECO:0000256" key="1">
    <source>
        <dbReference type="ARBA" id="ARBA00010815"/>
    </source>
</evidence>
<evidence type="ECO:0000256" key="2">
    <source>
        <dbReference type="ARBA" id="ARBA00022603"/>
    </source>
</evidence>
<dbReference type="PANTHER" id="PTHR43667">
    <property type="entry name" value="CYCLOPROPANE-FATTY-ACYL-PHOSPHOLIPID SYNTHASE"/>
    <property type="match status" value="1"/>
</dbReference>
<feature type="active site" evidence="6">
    <location>
        <position position="392"/>
    </location>
</feature>
<evidence type="ECO:0000313" key="7">
    <source>
        <dbReference type="EMBL" id="KAA9134197.1"/>
    </source>
</evidence>
<evidence type="ECO:0000256" key="5">
    <source>
        <dbReference type="ARBA" id="ARBA00023098"/>
    </source>
</evidence>
<dbReference type="RefSeq" id="WP_150862560.1">
    <property type="nucleotide sequence ID" value="NZ_VYXP01000001.1"/>
</dbReference>
<dbReference type="InterPro" id="IPR029063">
    <property type="entry name" value="SAM-dependent_MTases_sf"/>
</dbReference>
<proteinExistence type="inferred from homology"/>
<name>A0A5N0TJA7_9GAMM</name>
<dbReference type="InterPro" id="IPR003333">
    <property type="entry name" value="CMAS"/>
</dbReference>
<keyword evidence="2 7" id="KW-0489">Methyltransferase</keyword>